<dbReference type="AlphaFoldDB" id="X1T074"/>
<feature type="non-terminal residue" evidence="6">
    <location>
        <position position="148"/>
    </location>
</feature>
<gene>
    <name evidence="6" type="ORF">S12H4_33474</name>
</gene>
<accession>X1T074</accession>
<evidence type="ECO:0000256" key="3">
    <source>
        <dbReference type="ARBA" id="ARBA00022989"/>
    </source>
</evidence>
<keyword evidence="4 5" id="KW-0472">Membrane</keyword>
<keyword evidence="3 5" id="KW-1133">Transmembrane helix</keyword>
<evidence type="ECO:0000256" key="5">
    <source>
        <dbReference type="SAM" id="Phobius"/>
    </source>
</evidence>
<organism evidence="6">
    <name type="scientific">marine sediment metagenome</name>
    <dbReference type="NCBI Taxonomy" id="412755"/>
    <lineage>
        <taxon>unclassified sequences</taxon>
        <taxon>metagenomes</taxon>
        <taxon>ecological metagenomes</taxon>
    </lineage>
</organism>
<evidence type="ECO:0000256" key="1">
    <source>
        <dbReference type="ARBA" id="ARBA00004141"/>
    </source>
</evidence>
<reference evidence="6" key="1">
    <citation type="journal article" date="2014" name="Front. Microbiol.">
        <title>High frequency of phylogenetically diverse reductive dehalogenase-homologous genes in deep subseafloor sedimentary metagenomes.</title>
        <authorList>
            <person name="Kawai M."/>
            <person name="Futagami T."/>
            <person name="Toyoda A."/>
            <person name="Takaki Y."/>
            <person name="Nishi S."/>
            <person name="Hori S."/>
            <person name="Arai W."/>
            <person name="Tsubouchi T."/>
            <person name="Morono Y."/>
            <person name="Uchiyama I."/>
            <person name="Ito T."/>
            <person name="Fujiyama A."/>
            <person name="Inagaki F."/>
            <person name="Takami H."/>
        </authorList>
    </citation>
    <scope>NUCLEOTIDE SEQUENCE</scope>
    <source>
        <strain evidence="6">Expedition CK06-06</strain>
    </source>
</reference>
<keyword evidence="2 5" id="KW-0812">Transmembrane</keyword>
<protein>
    <recommendedName>
        <fullName evidence="7">DoxX family protein</fullName>
    </recommendedName>
</protein>
<dbReference type="InterPro" id="IPR032808">
    <property type="entry name" value="DoxX"/>
</dbReference>
<dbReference type="Pfam" id="PF07681">
    <property type="entry name" value="DoxX"/>
    <property type="match status" value="1"/>
</dbReference>
<feature type="transmembrane region" description="Helical" evidence="5">
    <location>
        <begin position="61"/>
        <end position="87"/>
    </location>
</feature>
<feature type="transmembrane region" description="Helical" evidence="5">
    <location>
        <begin position="20"/>
        <end position="41"/>
    </location>
</feature>
<comment type="caution">
    <text evidence="6">The sequence shown here is derived from an EMBL/GenBank/DDBJ whole genome shotgun (WGS) entry which is preliminary data.</text>
</comment>
<dbReference type="GO" id="GO:0016020">
    <property type="term" value="C:membrane"/>
    <property type="evidence" value="ECO:0007669"/>
    <property type="project" value="UniProtKB-SubCell"/>
</dbReference>
<evidence type="ECO:0008006" key="7">
    <source>
        <dbReference type="Google" id="ProtNLM"/>
    </source>
</evidence>
<proteinExistence type="predicted"/>
<evidence type="ECO:0000256" key="2">
    <source>
        <dbReference type="ARBA" id="ARBA00022692"/>
    </source>
</evidence>
<feature type="transmembrane region" description="Helical" evidence="5">
    <location>
        <begin position="94"/>
        <end position="113"/>
    </location>
</feature>
<sequence>MQNFVLFFNRLDIHITSWMARFGTLLLRISLGVIFFWFGFLKFFPGLSPAEDLAVQTIEKLFFGLIPPNASIVVLATWECVIGFGLLAGKWLRAILLLLFMQMLGTVTPIFLFPHEVFTRIPYALTLEGQYILKNLVLISAGLVIGAT</sequence>
<evidence type="ECO:0000256" key="4">
    <source>
        <dbReference type="ARBA" id="ARBA00023136"/>
    </source>
</evidence>
<evidence type="ECO:0000313" key="6">
    <source>
        <dbReference type="EMBL" id="GAI98722.1"/>
    </source>
</evidence>
<comment type="subcellular location">
    <subcellularLocation>
        <location evidence="1">Membrane</location>
        <topology evidence="1">Multi-pass membrane protein</topology>
    </subcellularLocation>
</comment>
<name>X1T074_9ZZZZ</name>
<dbReference type="EMBL" id="BARW01019725">
    <property type="protein sequence ID" value="GAI98722.1"/>
    <property type="molecule type" value="Genomic_DNA"/>
</dbReference>